<evidence type="ECO:0000313" key="2">
    <source>
        <dbReference type="EMBL" id="AXK51734.1"/>
    </source>
</evidence>
<dbReference type="KEGG" id="salx:SALLE_v1c10640"/>
<organism evidence="2 3">
    <name type="scientific">Spiroplasma alleghenense</name>
    <dbReference type="NCBI Taxonomy" id="216931"/>
    <lineage>
        <taxon>Bacteria</taxon>
        <taxon>Bacillati</taxon>
        <taxon>Mycoplasmatota</taxon>
        <taxon>Mollicutes</taxon>
        <taxon>Entomoplasmatales</taxon>
        <taxon>Spiroplasmataceae</taxon>
        <taxon>Spiroplasma</taxon>
    </lineage>
</organism>
<keyword evidence="3" id="KW-1185">Reference proteome</keyword>
<sequence>MLETKKIIILMNKEDIKINFVISEDSNAPTEINKFVNSSNFSQMDKKRYNKELHKSLKGYEIPVSKCSAEIEQALLKIINQHKKDREQDRNEINQYKKDREQDRNEIMKLKKILTKNFFLKDSNEDETH</sequence>
<keyword evidence="1" id="KW-0175">Coiled coil</keyword>
<feature type="coiled-coil region" evidence="1">
    <location>
        <begin position="79"/>
        <end position="113"/>
    </location>
</feature>
<accession>A0A345Z555</accession>
<dbReference type="Proteomes" id="UP000254792">
    <property type="component" value="Chromosome"/>
</dbReference>
<name>A0A345Z555_9MOLU</name>
<proteinExistence type="predicted"/>
<dbReference type="EMBL" id="CP031376">
    <property type="protein sequence ID" value="AXK51734.1"/>
    <property type="molecule type" value="Genomic_DNA"/>
</dbReference>
<dbReference type="RefSeq" id="WP_115558619.1">
    <property type="nucleotide sequence ID" value="NZ_CP031376.1"/>
</dbReference>
<dbReference type="OrthoDB" id="391459at2"/>
<evidence type="ECO:0000313" key="3">
    <source>
        <dbReference type="Proteomes" id="UP000254792"/>
    </source>
</evidence>
<dbReference type="AlphaFoldDB" id="A0A345Z555"/>
<reference evidence="2 3" key="1">
    <citation type="submission" date="2018-07" db="EMBL/GenBank/DDBJ databases">
        <title>Complete genome sequence of Spiroplasma alleghenense PLHS-1 (ATCC 51752).</title>
        <authorList>
            <person name="Chou L."/>
            <person name="Lee T.-Y."/>
            <person name="Tsai Y.-M."/>
            <person name="Kuo C.-H."/>
        </authorList>
    </citation>
    <scope>NUCLEOTIDE SEQUENCE [LARGE SCALE GENOMIC DNA]</scope>
    <source>
        <strain evidence="2 3">PLHS-1</strain>
    </source>
</reference>
<protein>
    <submittedName>
        <fullName evidence="2">Uncharacterized protein</fullName>
    </submittedName>
</protein>
<gene>
    <name evidence="2" type="ORF">SALLE_v1c10640</name>
</gene>
<evidence type="ECO:0000256" key="1">
    <source>
        <dbReference type="SAM" id="Coils"/>
    </source>
</evidence>